<feature type="chain" id="PRO_5020907537" description="Variable surface lipoprotein" evidence="2">
    <location>
        <begin position="27"/>
        <end position="296"/>
    </location>
</feature>
<dbReference type="Proteomes" id="UP000294192">
    <property type="component" value="Unassembled WGS sequence"/>
</dbReference>
<feature type="signal peptide" evidence="2">
    <location>
        <begin position="1"/>
        <end position="26"/>
    </location>
</feature>
<evidence type="ECO:0000313" key="3">
    <source>
        <dbReference type="EMBL" id="TCG11690.1"/>
    </source>
</evidence>
<keyword evidence="2" id="KW-0732">Signal</keyword>
<feature type="region of interest" description="Disordered" evidence="1">
    <location>
        <begin position="27"/>
        <end position="56"/>
    </location>
</feature>
<dbReference type="AlphaFoldDB" id="A0A4R0XV35"/>
<evidence type="ECO:0008006" key="5">
    <source>
        <dbReference type="Google" id="ProtNLM"/>
    </source>
</evidence>
<sequence length="296" mass="34350">MKKIIIKSFGVLVSVVLPLVAITSCGDTTKDSTNHNQTTPKEIPKKQAPKENPKKPIKVPEVKKTWVYPKITDQGSREIVNKWINPFIASEAKKYIDNKTSVFGPKNSFDVELKDNLKKQVLQEYENKKTWDKWFKQFKDLFFWDKDHQSTANKVAKLDKENKEFHKEWTYFTGGWGNGSEITINHFGSFGTSIKDNTLDFVSGIGMGDTHHLWEASNMQTIKDTTISGGTFDIYESLAFDAFKAKKEFSKFCNKWNLSLDQYWGKKQYWNGASIDYKKDALVNWTDLYDYYMLHK</sequence>
<protein>
    <recommendedName>
        <fullName evidence="5">Variable surface lipoprotein</fullName>
    </recommendedName>
</protein>
<evidence type="ECO:0000256" key="2">
    <source>
        <dbReference type="SAM" id="SignalP"/>
    </source>
</evidence>
<dbReference type="PROSITE" id="PS51257">
    <property type="entry name" value="PROKAR_LIPOPROTEIN"/>
    <property type="match status" value="1"/>
</dbReference>
<accession>A0A4R0XV35</accession>
<dbReference type="EMBL" id="PSZO01000003">
    <property type="protein sequence ID" value="TCG11690.1"/>
    <property type="molecule type" value="Genomic_DNA"/>
</dbReference>
<evidence type="ECO:0000256" key="1">
    <source>
        <dbReference type="SAM" id="MobiDB-lite"/>
    </source>
</evidence>
<keyword evidence="4" id="KW-1185">Reference proteome</keyword>
<comment type="caution">
    <text evidence="3">The sequence shown here is derived from an EMBL/GenBank/DDBJ whole genome shotgun (WGS) entry which is preliminary data.</text>
</comment>
<evidence type="ECO:0000313" key="4">
    <source>
        <dbReference type="Proteomes" id="UP000294192"/>
    </source>
</evidence>
<gene>
    <name evidence="3" type="ORF">C4B24_00865</name>
</gene>
<proteinExistence type="predicted"/>
<reference evidence="3 4" key="1">
    <citation type="submission" date="2018-02" db="EMBL/GenBank/DDBJ databases">
        <title>Mycoplasma marinum and Mycoplasma todarodis sp. nov., moderately halophilic and psychrotolerant mycoplasmas isolated from cephalopods.</title>
        <authorList>
            <person name="Viver T."/>
        </authorList>
    </citation>
    <scope>NUCLEOTIDE SEQUENCE [LARGE SCALE GENOMIC DNA]</scope>
    <source>
        <strain evidence="3 4">PE</strain>
    </source>
</reference>
<organism evidence="3 4">
    <name type="scientific">Mycoplasma marinum</name>
    <dbReference type="NCBI Taxonomy" id="1937190"/>
    <lineage>
        <taxon>Bacteria</taxon>
        <taxon>Bacillati</taxon>
        <taxon>Mycoplasmatota</taxon>
        <taxon>Mollicutes</taxon>
        <taxon>Mycoplasmataceae</taxon>
        <taxon>Mycoplasma</taxon>
    </lineage>
</organism>
<feature type="compositionally biased region" description="Basic and acidic residues" evidence="1">
    <location>
        <begin position="42"/>
        <end position="56"/>
    </location>
</feature>
<dbReference type="RefSeq" id="WP_131598426.1">
    <property type="nucleotide sequence ID" value="NZ_CBDBYK010000001.1"/>
</dbReference>
<name>A0A4R0XV35_9MOLU</name>